<sequence>MLAPLFKEHEKCFRWNNLSVDMTSAWAPGLSIFCSVALPRQRCPFNQITIRILDQARGMCKEEDPALVISSSWRATRIDFKSWTGDMSENYEEIN</sequence>
<dbReference type="AlphaFoldDB" id="A0AAV4AAC6"/>
<protein>
    <submittedName>
        <fullName evidence="1">Uncharacterized protein</fullName>
    </submittedName>
</protein>
<evidence type="ECO:0000313" key="2">
    <source>
        <dbReference type="Proteomes" id="UP000735302"/>
    </source>
</evidence>
<accession>A0AAV4AAC6</accession>
<proteinExistence type="predicted"/>
<name>A0AAV4AAC6_9GAST</name>
<dbReference type="EMBL" id="BLXT01003729">
    <property type="protein sequence ID" value="GFO03708.1"/>
    <property type="molecule type" value="Genomic_DNA"/>
</dbReference>
<organism evidence="1 2">
    <name type="scientific">Plakobranchus ocellatus</name>
    <dbReference type="NCBI Taxonomy" id="259542"/>
    <lineage>
        <taxon>Eukaryota</taxon>
        <taxon>Metazoa</taxon>
        <taxon>Spiralia</taxon>
        <taxon>Lophotrochozoa</taxon>
        <taxon>Mollusca</taxon>
        <taxon>Gastropoda</taxon>
        <taxon>Heterobranchia</taxon>
        <taxon>Euthyneura</taxon>
        <taxon>Panpulmonata</taxon>
        <taxon>Sacoglossa</taxon>
        <taxon>Placobranchoidea</taxon>
        <taxon>Plakobranchidae</taxon>
        <taxon>Plakobranchus</taxon>
    </lineage>
</organism>
<dbReference type="Proteomes" id="UP000735302">
    <property type="component" value="Unassembled WGS sequence"/>
</dbReference>
<comment type="caution">
    <text evidence="1">The sequence shown here is derived from an EMBL/GenBank/DDBJ whole genome shotgun (WGS) entry which is preliminary data.</text>
</comment>
<gene>
    <name evidence="1" type="ORF">PoB_003021300</name>
</gene>
<keyword evidence="2" id="KW-1185">Reference proteome</keyword>
<evidence type="ECO:0000313" key="1">
    <source>
        <dbReference type="EMBL" id="GFO03708.1"/>
    </source>
</evidence>
<reference evidence="1 2" key="1">
    <citation type="journal article" date="2021" name="Elife">
        <title>Chloroplast acquisition without the gene transfer in kleptoplastic sea slugs, Plakobranchus ocellatus.</title>
        <authorList>
            <person name="Maeda T."/>
            <person name="Takahashi S."/>
            <person name="Yoshida T."/>
            <person name="Shimamura S."/>
            <person name="Takaki Y."/>
            <person name="Nagai Y."/>
            <person name="Toyoda A."/>
            <person name="Suzuki Y."/>
            <person name="Arimoto A."/>
            <person name="Ishii H."/>
            <person name="Satoh N."/>
            <person name="Nishiyama T."/>
            <person name="Hasebe M."/>
            <person name="Maruyama T."/>
            <person name="Minagawa J."/>
            <person name="Obokata J."/>
            <person name="Shigenobu S."/>
        </authorList>
    </citation>
    <scope>NUCLEOTIDE SEQUENCE [LARGE SCALE GENOMIC DNA]</scope>
</reference>